<sequence>METVYDWITVAIFGGLVVLFLHRSVQPGEPQDTILHYLPPSVGCAVANWFGNEGNGLVSFLIVAGVLLYIALVLKPFGLDFKFPKR</sequence>
<evidence type="ECO:0000313" key="3">
    <source>
        <dbReference type="Proteomes" id="UP000249524"/>
    </source>
</evidence>
<keyword evidence="3" id="KW-1185">Reference proteome</keyword>
<keyword evidence="1" id="KW-0472">Membrane</keyword>
<evidence type="ECO:0000313" key="2">
    <source>
        <dbReference type="EMBL" id="RAK66564.1"/>
    </source>
</evidence>
<dbReference type="EMBL" id="QFYS01000003">
    <property type="protein sequence ID" value="RAK66564.1"/>
    <property type="molecule type" value="Genomic_DNA"/>
</dbReference>
<evidence type="ECO:0000256" key="1">
    <source>
        <dbReference type="SAM" id="Phobius"/>
    </source>
</evidence>
<feature type="transmembrane region" description="Helical" evidence="1">
    <location>
        <begin position="6"/>
        <end position="22"/>
    </location>
</feature>
<dbReference type="InterPro" id="IPR054655">
    <property type="entry name" value="XrtV-like"/>
</dbReference>
<keyword evidence="1" id="KW-0812">Transmembrane</keyword>
<organism evidence="2 3">
    <name type="scientific">Phenylobacterium kunshanense</name>
    <dbReference type="NCBI Taxonomy" id="1445034"/>
    <lineage>
        <taxon>Bacteria</taxon>
        <taxon>Pseudomonadati</taxon>
        <taxon>Pseudomonadota</taxon>
        <taxon>Alphaproteobacteria</taxon>
        <taxon>Caulobacterales</taxon>
        <taxon>Caulobacteraceae</taxon>
        <taxon>Phenylobacterium</taxon>
    </lineage>
</organism>
<name>A0A328BKU1_9CAUL</name>
<comment type="caution">
    <text evidence="2">The sequence shown here is derived from an EMBL/GenBank/DDBJ whole genome shotgun (WGS) entry which is preliminary data.</text>
</comment>
<dbReference type="AlphaFoldDB" id="A0A328BKU1"/>
<feature type="transmembrane region" description="Helical" evidence="1">
    <location>
        <begin position="57"/>
        <end position="77"/>
    </location>
</feature>
<dbReference type="NCBIfam" id="NF045607">
    <property type="entry name" value="exo_Victor_syst"/>
    <property type="match status" value="1"/>
</dbReference>
<dbReference type="RefSeq" id="WP_111275872.1">
    <property type="nucleotide sequence ID" value="NZ_QFYS01000003.1"/>
</dbReference>
<gene>
    <name evidence="2" type="ORF">DJ019_10015</name>
</gene>
<dbReference type="OrthoDB" id="7210964at2"/>
<keyword evidence="1" id="KW-1133">Transmembrane helix</keyword>
<dbReference type="Proteomes" id="UP000249524">
    <property type="component" value="Unassembled WGS sequence"/>
</dbReference>
<reference evidence="2 3" key="1">
    <citation type="submission" date="2018-05" db="EMBL/GenBank/DDBJ databases">
        <authorList>
            <person name="Lanie J.A."/>
            <person name="Ng W.-L."/>
            <person name="Kazmierczak K.M."/>
            <person name="Andrzejewski T.M."/>
            <person name="Davidsen T.M."/>
            <person name="Wayne K.J."/>
            <person name="Tettelin H."/>
            <person name="Glass J.I."/>
            <person name="Rusch D."/>
            <person name="Podicherti R."/>
            <person name="Tsui H.-C.T."/>
            <person name="Winkler M.E."/>
        </authorList>
    </citation>
    <scope>NUCLEOTIDE SEQUENCE [LARGE SCALE GENOMIC DNA]</scope>
    <source>
        <strain evidence="2 3">BUT-10</strain>
    </source>
</reference>
<protein>
    <submittedName>
        <fullName evidence="2">Uncharacterized protein</fullName>
    </submittedName>
</protein>
<accession>A0A328BKU1</accession>
<proteinExistence type="predicted"/>